<keyword evidence="4" id="KW-0408">Iron</keyword>
<dbReference type="InterPro" id="IPR036922">
    <property type="entry name" value="Rieske_2Fe-2S_sf"/>
</dbReference>
<dbReference type="InterPro" id="IPR017941">
    <property type="entry name" value="Rieske_2Fe-2S"/>
</dbReference>
<keyword evidence="5" id="KW-0411">Iron-sulfur</keyword>
<dbReference type="STRING" id="1231391.GCA_000308195_03178"/>
<dbReference type="InterPro" id="IPR044043">
    <property type="entry name" value="VanA_C_cat"/>
</dbReference>
<dbReference type="GO" id="GO:0046872">
    <property type="term" value="F:metal ion binding"/>
    <property type="evidence" value="ECO:0007669"/>
    <property type="project" value="UniProtKB-KW"/>
</dbReference>
<keyword evidence="9" id="KW-1185">Reference proteome</keyword>
<dbReference type="PANTHER" id="PTHR21266">
    <property type="entry name" value="IRON-SULFUR DOMAIN CONTAINING PROTEIN"/>
    <property type="match status" value="1"/>
</dbReference>
<dbReference type="SUPFAM" id="SSF55961">
    <property type="entry name" value="Bet v1-like"/>
    <property type="match status" value="1"/>
</dbReference>
<keyword evidence="1" id="KW-0001">2Fe-2S</keyword>
<keyword evidence="8" id="KW-0808">Transferase</keyword>
<dbReference type="CDD" id="cd08878">
    <property type="entry name" value="RHO_alpha_C_DMO-like"/>
    <property type="match status" value="1"/>
</dbReference>
<dbReference type="GO" id="GO:0008168">
    <property type="term" value="F:methyltransferase activity"/>
    <property type="evidence" value="ECO:0007669"/>
    <property type="project" value="UniProtKB-KW"/>
</dbReference>
<dbReference type="Pfam" id="PF19112">
    <property type="entry name" value="VanA_C"/>
    <property type="match status" value="1"/>
</dbReference>
<dbReference type="PANTHER" id="PTHR21266:SF60">
    <property type="entry name" value="3-KETOSTEROID-9-ALPHA-MONOOXYGENASE, OXYGENASE COMPONENT"/>
    <property type="match status" value="1"/>
</dbReference>
<dbReference type="OrthoDB" id="9790995at2"/>
<accession>A0A2U1CPY3</accession>
<dbReference type="GO" id="GO:0051537">
    <property type="term" value="F:2 iron, 2 sulfur cluster binding"/>
    <property type="evidence" value="ECO:0007669"/>
    <property type="project" value="UniProtKB-KW"/>
</dbReference>
<keyword evidence="3" id="KW-0560">Oxidoreductase</keyword>
<comment type="caution">
    <text evidence="8">The sequence shown here is derived from an EMBL/GenBank/DDBJ whole genome shotgun (WGS) entry which is preliminary data.</text>
</comment>
<evidence type="ECO:0000256" key="6">
    <source>
        <dbReference type="SAM" id="MobiDB-lite"/>
    </source>
</evidence>
<evidence type="ECO:0000313" key="8">
    <source>
        <dbReference type="EMBL" id="PVY67947.1"/>
    </source>
</evidence>
<sequence length="363" mass="40805">MAFVKNAWYVACWTDDVKQGEMFHRQLLGEPVVFYRKSDGELVALQDRCPHRFIPLHLGKIVNDAVECAYHGLQFDCSGKCVKNPHGEGKIPAAAKVRSYPAYDKHTMVWIWMGDEPADPATIPDYSVLDAEAGYKTSGGYLHMEAAYELMGENLLDLSHITYLHDGYLGSPEQVGADQTLEQDGDCIQCNRWMPNVSVPGIFDMIYRQDGKPVDMWTNMRWIPPSCFLLDSGVHEPGGQRADHGWYYGIHILTPETERSTHYHFAAAMPSGTNLSPEDDAKFRKMRRHAFEVQDKPIIDAQQQAIGDADFWDLGPVLLTVDAGPVRMRRTLERMVGEEQKRKAAKAAPQKSHADEREPAAAG</sequence>
<evidence type="ECO:0000256" key="2">
    <source>
        <dbReference type="ARBA" id="ARBA00022723"/>
    </source>
</evidence>
<keyword evidence="8" id="KW-0489">Methyltransferase</keyword>
<evidence type="ECO:0000256" key="1">
    <source>
        <dbReference type="ARBA" id="ARBA00022714"/>
    </source>
</evidence>
<dbReference type="Pfam" id="PF00355">
    <property type="entry name" value="Rieske"/>
    <property type="match status" value="1"/>
</dbReference>
<protein>
    <submittedName>
        <fullName evidence="8">Vanillate O-demethylase monooxygenase subunit</fullName>
    </submittedName>
</protein>
<keyword evidence="2" id="KW-0479">Metal-binding</keyword>
<evidence type="ECO:0000256" key="3">
    <source>
        <dbReference type="ARBA" id="ARBA00023002"/>
    </source>
</evidence>
<feature type="domain" description="Rieske" evidence="7">
    <location>
        <begin position="8"/>
        <end position="111"/>
    </location>
</feature>
<dbReference type="GO" id="GO:0004497">
    <property type="term" value="F:monooxygenase activity"/>
    <property type="evidence" value="ECO:0007669"/>
    <property type="project" value="UniProtKB-KW"/>
</dbReference>
<reference evidence="8 9" key="1">
    <citation type="submission" date="2018-04" db="EMBL/GenBank/DDBJ databases">
        <title>Genomic Encyclopedia of Type Strains, Phase IV (KMG-IV): sequencing the most valuable type-strain genomes for metagenomic binning, comparative biology and taxonomic classification.</title>
        <authorList>
            <person name="Goeker M."/>
        </authorList>
    </citation>
    <scope>NUCLEOTIDE SEQUENCE [LARGE SCALE GENOMIC DNA]</scope>
    <source>
        <strain evidence="8 9">DSM 10065</strain>
    </source>
</reference>
<dbReference type="Gene3D" id="2.102.10.10">
    <property type="entry name" value="Rieske [2Fe-2S] iron-sulphur domain"/>
    <property type="match status" value="1"/>
</dbReference>
<dbReference type="EMBL" id="QEKO01000001">
    <property type="protein sequence ID" value="PVY67947.1"/>
    <property type="molecule type" value="Genomic_DNA"/>
</dbReference>
<organism evidence="8 9">
    <name type="scientific">Pusillimonas noertemannii</name>
    <dbReference type="NCBI Taxonomy" id="305977"/>
    <lineage>
        <taxon>Bacteria</taxon>
        <taxon>Pseudomonadati</taxon>
        <taxon>Pseudomonadota</taxon>
        <taxon>Betaproteobacteria</taxon>
        <taxon>Burkholderiales</taxon>
        <taxon>Alcaligenaceae</taxon>
        <taxon>Pusillimonas</taxon>
    </lineage>
</organism>
<name>A0A2U1CPY3_9BURK</name>
<dbReference type="AlphaFoldDB" id="A0A2U1CPY3"/>
<dbReference type="Gene3D" id="3.90.380.10">
    <property type="entry name" value="Naphthalene 1,2-dioxygenase Alpha Subunit, Chain A, domain 1"/>
    <property type="match status" value="1"/>
</dbReference>
<keyword evidence="8" id="KW-0503">Monooxygenase</keyword>
<proteinExistence type="predicted"/>
<evidence type="ECO:0000256" key="5">
    <source>
        <dbReference type="ARBA" id="ARBA00023014"/>
    </source>
</evidence>
<feature type="compositionally biased region" description="Basic and acidic residues" evidence="6">
    <location>
        <begin position="352"/>
        <end position="363"/>
    </location>
</feature>
<gene>
    <name evidence="8" type="ORF">C7440_0333</name>
</gene>
<evidence type="ECO:0000313" key="9">
    <source>
        <dbReference type="Proteomes" id="UP000246145"/>
    </source>
</evidence>
<dbReference type="Proteomes" id="UP000246145">
    <property type="component" value="Unassembled WGS sequence"/>
</dbReference>
<feature type="region of interest" description="Disordered" evidence="6">
    <location>
        <begin position="335"/>
        <end position="363"/>
    </location>
</feature>
<dbReference type="InterPro" id="IPR050584">
    <property type="entry name" value="Cholesterol_7-desaturase"/>
</dbReference>
<dbReference type="GO" id="GO:0032259">
    <property type="term" value="P:methylation"/>
    <property type="evidence" value="ECO:0007669"/>
    <property type="project" value="UniProtKB-KW"/>
</dbReference>
<dbReference type="SUPFAM" id="SSF50022">
    <property type="entry name" value="ISP domain"/>
    <property type="match status" value="1"/>
</dbReference>
<dbReference type="PROSITE" id="PS51296">
    <property type="entry name" value="RIESKE"/>
    <property type="match status" value="1"/>
</dbReference>
<dbReference type="RefSeq" id="WP_116517238.1">
    <property type="nucleotide sequence ID" value="NZ_JACCEX010000001.1"/>
</dbReference>
<evidence type="ECO:0000259" key="7">
    <source>
        <dbReference type="PROSITE" id="PS51296"/>
    </source>
</evidence>
<evidence type="ECO:0000256" key="4">
    <source>
        <dbReference type="ARBA" id="ARBA00023004"/>
    </source>
</evidence>